<dbReference type="HAMAP" id="MF_00059">
    <property type="entry name" value="RNApol_bact_RpoA"/>
    <property type="match status" value="1"/>
</dbReference>
<dbReference type="Gene3D" id="1.10.150.20">
    <property type="entry name" value="5' to 3' exonuclease, C-terminal subdomain"/>
    <property type="match status" value="1"/>
</dbReference>
<dbReference type="SMART" id="SM00662">
    <property type="entry name" value="RPOLD"/>
    <property type="match status" value="1"/>
</dbReference>
<evidence type="ECO:0000256" key="8">
    <source>
        <dbReference type="ARBA" id="ARBA00032524"/>
    </source>
</evidence>
<dbReference type="SUPFAM" id="SSF56553">
    <property type="entry name" value="Insert subdomain of RNA polymerase alpha subunit"/>
    <property type="match status" value="1"/>
</dbReference>
<evidence type="ECO:0000256" key="7">
    <source>
        <dbReference type="ARBA" id="ARBA00023163"/>
    </source>
</evidence>
<dbReference type="Gene3D" id="2.170.120.12">
    <property type="entry name" value="DNA-directed RNA polymerase, insert domain"/>
    <property type="match status" value="1"/>
</dbReference>
<evidence type="ECO:0000256" key="2">
    <source>
        <dbReference type="ARBA" id="ARBA00012418"/>
    </source>
</evidence>
<evidence type="ECO:0000313" key="13">
    <source>
        <dbReference type="EMBL" id="BAG83332.1"/>
    </source>
</evidence>
<keyword evidence="4 11" id="KW-0240">DNA-directed RNA polymerase</keyword>
<evidence type="ECO:0000259" key="12">
    <source>
        <dbReference type="SMART" id="SM00662"/>
    </source>
</evidence>
<dbReference type="HOGENOM" id="CLU_053084_0_1_10"/>
<comment type="function">
    <text evidence="11">DNA-dependent RNA polymerase catalyzes the transcription of DNA into RNA using the four ribonucleoside triphosphates as substrates.</text>
</comment>
<evidence type="ECO:0000256" key="9">
    <source>
        <dbReference type="ARBA" id="ARBA00033070"/>
    </source>
</evidence>
<dbReference type="CDD" id="cd06928">
    <property type="entry name" value="RNAP_alpha_NTD"/>
    <property type="match status" value="1"/>
</dbReference>
<name>B6YQ60_AZOPC</name>
<evidence type="ECO:0000256" key="1">
    <source>
        <dbReference type="ARBA" id="ARBA00007123"/>
    </source>
</evidence>
<sequence length="328" mass="37518">MAILMFQKPDRVIEVESGDKYGKFEFHPLESGYGITIGNSLRRVLLSSLEGYAITSIKIEGVSNEFAVVPGVVEDVTNIILKLKQVRFKRINKDFEYERVVLTISETDKFKADDISKRLSGFEVVNSDFIIAHLDKSANLNIELTIRKGRGYVPSEENYRDSDDVNQIAIDSVFTPIVNVKYNVESFRVEQKTDYEKLTIEIMTDGSVCPKIALKSASDILIQHLELFSEGRIRLEKDEIETVKDFDEDVLRIRQLLKSKLSDMELSVRALNCLKAEAIETLEDLVKYQKSDLMKFRNFGKKSLVELDELLAKLNLTFGMDIEKYKFG</sequence>
<comment type="similarity">
    <text evidence="1 11">Belongs to the RNA polymerase alpha chain family.</text>
</comment>
<dbReference type="InterPro" id="IPR011262">
    <property type="entry name" value="DNA-dir_RNA_pol_insert"/>
</dbReference>
<protein>
    <recommendedName>
        <fullName evidence="3 11">DNA-directed RNA polymerase subunit alpha</fullName>
        <shortName evidence="11">RNAP subunit alpha</shortName>
        <ecNumber evidence="2 11">2.7.7.6</ecNumber>
    </recommendedName>
    <alternativeName>
        <fullName evidence="9 11">RNA polymerase subunit alpha</fullName>
    </alternativeName>
    <alternativeName>
        <fullName evidence="8 11">Transcriptase subunit alpha</fullName>
    </alternativeName>
</protein>
<dbReference type="GO" id="GO:0005737">
    <property type="term" value="C:cytoplasm"/>
    <property type="evidence" value="ECO:0007669"/>
    <property type="project" value="UniProtKB-ARBA"/>
</dbReference>
<dbReference type="GO" id="GO:0046983">
    <property type="term" value="F:protein dimerization activity"/>
    <property type="evidence" value="ECO:0007669"/>
    <property type="project" value="InterPro"/>
</dbReference>
<keyword evidence="6 11" id="KW-0548">Nucleotidyltransferase</keyword>
<dbReference type="OrthoDB" id="9805706at2"/>
<dbReference type="NCBIfam" id="NF003516">
    <property type="entry name" value="PRK05182.2-2"/>
    <property type="match status" value="1"/>
</dbReference>
<dbReference type="eggNOG" id="COG0202">
    <property type="taxonomic scope" value="Bacteria"/>
</dbReference>
<dbReference type="Pfam" id="PF01000">
    <property type="entry name" value="RNA_pol_A_bac"/>
    <property type="match status" value="1"/>
</dbReference>
<dbReference type="GO" id="GO:0006351">
    <property type="term" value="P:DNA-templated transcription"/>
    <property type="evidence" value="ECO:0007669"/>
    <property type="project" value="UniProtKB-UniRule"/>
</dbReference>
<dbReference type="SUPFAM" id="SSF55257">
    <property type="entry name" value="RBP11-like subunits of RNA polymerase"/>
    <property type="match status" value="1"/>
</dbReference>
<dbReference type="InterPro" id="IPR036643">
    <property type="entry name" value="RNApol_insert_sf"/>
</dbReference>
<dbReference type="RefSeq" id="WP_012573093.1">
    <property type="nucleotide sequence ID" value="NC_011565.1"/>
</dbReference>
<comment type="subunit">
    <text evidence="11">Homodimer. The RNAP catalytic core consists of 2 alpha, 1 beta, 1 beta' and 1 omega subunit. When a sigma factor is associated with the core the holoenzyme is formed, which can initiate transcription.</text>
</comment>
<evidence type="ECO:0000256" key="4">
    <source>
        <dbReference type="ARBA" id="ARBA00022478"/>
    </source>
</evidence>
<dbReference type="KEGG" id="aps:CFPG_069"/>
<gene>
    <name evidence="11" type="primary">rpoA</name>
    <name evidence="13" type="ordered locus">CFPG_069</name>
</gene>
<dbReference type="EMBL" id="AP010656">
    <property type="protein sequence ID" value="BAG83332.1"/>
    <property type="molecule type" value="Genomic_DNA"/>
</dbReference>
<organism evidence="13 14">
    <name type="scientific">Azobacteroides pseudotrichonymphae genomovar. CFP2</name>
    <dbReference type="NCBI Taxonomy" id="511995"/>
    <lineage>
        <taxon>Bacteria</taxon>
        <taxon>Pseudomonadati</taxon>
        <taxon>Bacteroidota</taxon>
        <taxon>Bacteroidia</taxon>
        <taxon>Bacteroidales</taxon>
        <taxon>Candidatus Azobacteroides</taxon>
    </lineage>
</organism>
<dbReference type="InterPro" id="IPR011260">
    <property type="entry name" value="RNAP_asu_C"/>
</dbReference>
<dbReference type="NCBIfam" id="TIGR02027">
    <property type="entry name" value="rpoA"/>
    <property type="match status" value="1"/>
</dbReference>
<dbReference type="Pfam" id="PF01193">
    <property type="entry name" value="RNA_pol_L"/>
    <property type="match status" value="1"/>
</dbReference>
<dbReference type="NCBIfam" id="NF003513">
    <property type="entry name" value="PRK05182.1-2"/>
    <property type="match status" value="1"/>
</dbReference>
<reference evidence="14" key="1">
    <citation type="journal article" date="2008" name="Science">
        <title>Genome of an endosymbiont coupling N2 fixation to cellulolysis within RT protist cells in termite gut.</title>
        <authorList>
            <person name="Hongoh Y."/>
            <person name="Sharma V.K."/>
            <person name="Prakash T."/>
            <person name="Noda S."/>
            <person name="Toh H."/>
            <person name="Taylor T.D."/>
            <person name="Kudo T."/>
            <person name="Sakaki Y."/>
            <person name="Toyoda A."/>
            <person name="Hattori M."/>
            <person name="Ohkuma M."/>
        </authorList>
    </citation>
    <scope>NUCLEOTIDE SEQUENCE [LARGE SCALE GENOMIC DNA]</scope>
</reference>
<keyword evidence="5 11" id="KW-0808">Transferase</keyword>
<feature type="region of interest" description="Alpha C-terminal domain (alpha-CTD)" evidence="11">
    <location>
        <begin position="253"/>
        <end position="328"/>
    </location>
</feature>
<dbReference type="Proteomes" id="UP000000723">
    <property type="component" value="Chromosome"/>
</dbReference>
<dbReference type="NCBIfam" id="NF003519">
    <property type="entry name" value="PRK05182.2-5"/>
    <property type="match status" value="1"/>
</dbReference>
<dbReference type="AlphaFoldDB" id="B6YQ60"/>
<comment type="domain">
    <text evidence="11">The N-terminal domain is essential for RNAP assembly and basal transcription, whereas the C-terminal domain is involved in interaction with transcriptional regulators and with upstream promoter elements.</text>
</comment>
<evidence type="ECO:0000256" key="3">
    <source>
        <dbReference type="ARBA" id="ARBA00015972"/>
    </source>
</evidence>
<dbReference type="Gene3D" id="3.30.1360.10">
    <property type="entry name" value="RNA polymerase, RBP11-like subunit"/>
    <property type="match status" value="1"/>
</dbReference>
<evidence type="ECO:0000256" key="10">
    <source>
        <dbReference type="ARBA" id="ARBA00048552"/>
    </source>
</evidence>
<dbReference type="GO" id="GO:0003677">
    <property type="term" value="F:DNA binding"/>
    <property type="evidence" value="ECO:0007669"/>
    <property type="project" value="UniProtKB-UniRule"/>
</dbReference>
<dbReference type="Pfam" id="PF03118">
    <property type="entry name" value="RNA_pol_A_CTD"/>
    <property type="match status" value="1"/>
</dbReference>
<accession>B6YQ60</accession>
<dbReference type="GO" id="GO:0003899">
    <property type="term" value="F:DNA-directed RNA polymerase activity"/>
    <property type="evidence" value="ECO:0007669"/>
    <property type="project" value="UniProtKB-UniRule"/>
</dbReference>
<dbReference type="InterPro" id="IPR036603">
    <property type="entry name" value="RBP11-like"/>
</dbReference>
<feature type="domain" description="DNA-directed RNA polymerase RpoA/D/Rpb3-type" evidence="12">
    <location>
        <begin position="21"/>
        <end position="231"/>
    </location>
</feature>
<comment type="catalytic activity">
    <reaction evidence="10 11">
        <text>RNA(n) + a ribonucleoside 5'-triphosphate = RNA(n+1) + diphosphate</text>
        <dbReference type="Rhea" id="RHEA:21248"/>
        <dbReference type="Rhea" id="RHEA-COMP:14527"/>
        <dbReference type="Rhea" id="RHEA-COMP:17342"/>
        <dbReference type="ChEBI" id="CHEBI:33019"/>
        <dbReference type="ChEBI" id="CHEBI:61557"/>
        <dbReference type="ChEBI" id="CHEBI:140395"/>
        <dbReference type="EC" id="2.7.7.6"/>
    </reaction>
</comment>
<dbReference type="STRING" id="511995.CFPG_069"/>
<evidence type="ECO:0000256" key="11">
    <source>
        <dbReference type="HAMAP-Rule" id="MF_00059"/>
    </source>
</evidence>
<dbReference type="EC" id="2.7.7.6" evidence="2 11"/>
<keyword evidence="14" id="KW-1185">Reference proteome</keyword>
<dbReference type="InterPro" id="IPR011263">
    <property type="entry name" value="DNA-dir_RNA_pol_RpoA/D/Rpb3"/>
</dbReference>
<evidence type="ECO:0000256" key="5">
    <source>
        <dbReference type="ARBA" id="ARBA00022679"/>
    </source>
</evidence>
<dbReference type="SUPFAM" id="SSF47789">
    <property type="entry name" value="C-terminal domain of RNA polymerase alpha subunit"/>
    <property type="match status" value="1"/>
</dbReference>
<evidence type="ECO:0000256" key="6">
    <source>
        <dbReference type="ARBA" id="ARBA00022695"/>
    </source>
</evidence>
<feature type="region of interest" description="Alpha N-terminal domain (alpha-NTD)" evidence="11">
    <location>
        <begin position="1"/>
        <end position="236"/>
    </location>
</feature>
<dbReference type="GO" id="GO:0000428">
    <property type="term" value="C:DNA-directed RNA polymerase complex"/>
    <property type="evidence" value="ECO:0007669"/>
    <property type="project" value="UniProtKB-KW"/>
</dbReference>
<keyword evidence="7 11" id="KW-0804">Transcription</keyword>
<dbReference type="FunFam" id="2.170.120.12:FF:000001">
    <property type="entry name" value="DNA-directed RNA polymerase subunit alpha"/>
    <property type="match status" value="1"/>
</dbReference>
<proteinExistence type="inferred from homology"/>
<evidence type="ECO:0000313" key="14">
    <source>
        <dbReference type="Proteomes" id="UP000000723"/>
    </source>
</evidence>
<dbReference type="InterPro" id="IPR011773">
    <property type="entry name" value="DNA-dir_RpoA"/>
</dbReference>